<dbReference type="InterPro" id="IPR011701">
    <property type="entry name" value="MFS"/>
</dbReference>
<feature type="transmembrane region" description="Helical" evidence="5">
    <location>
        <begin position="362"/>
        <end position="385"/>
    </location>
</feature>
<dbReference type="GO" id="GO:0000297">
    <property type="term" value="F:spermine transmembrane transporter activity"/>
    <property type="evidence" value="ECO:0007669"/>
    <property type="project" value="TreeGrafter"/>
</dbReference>
<dbReference type="OrthoDB" id="3936150at2759"/>
<dbReference type="SUPFAM" id="SSF103473">
    <property type="entry name" value="MFS general substrate transporter"/>
    <property type="match status" value="1"/>
</dbReference>
<dbReference type="Proteomes" id="UP000799772">
    <property type="component" value="Unassembled WGS sequence"/>
</dbReference>
<keyword evidence="4 5" id="KW-0472">Membrane</keyword>
<feature type="transmembrane region" description="Helical" evidence="5">
    <location>
        <begin position="107"/>
        <end position="124"/>
    </location>
</feature>
<keyword evidence="3 5" id="KW-1133">Transmembrane helix</keyword>
<feature type="transmembrane region" description="Helical" evidence="5">
    <location>
        <begin position="164"/>
        <end position="188"/>
    </location>
</feature>
<dbReference type="InterPro" id="IPR020846">
    <property type="entry name" value="MFS_dom"/>
</dbReference>
<proteinExistence type="predicted"/>
<dbReference type="InterPro" id="IPR036259">
    <property type="entry name" value="MFS_trans_sf"/>
</dbReference>
<evidence type="ECO:0000256" key="1">
    <source>
        <dbReference type="ARBA" id="ARBA00004141"/>
    </source>
</evidence>
<sequence length="467" mass="50912">MKSSFSVDVVEKGKVGRKGSIPNAEGPDDPYKWSLLNKLYHTAISSIFCFTVTIASSIYMPARNSIIERFNVSLTIAILPYSFYVFGQALGPLLAAPLSENFGRRGTYVPCMLLFGLFTLGAGLSQSIASLTICRFFAGVFGSPVLSVSAGTMADIWTPQQRPIPLATLTMIPFLGPSLGPLISGFVIPATSWRWSQWIICILAATSLLFALGMKETNKQVILARHAHKIGLLNVLMTSTLLRPWKMFFSEIIVGSLAFYIGIVFAIYYALFAAFPYIFITQYGFDLGAQGLTFLGLAAGNIIAFLYTLLRIRITKGKIIKAMKEGKMVKFPPENRLVTALHGTILVPIGLFWVGWTARSSVHWIVCISGSAFFAAGNFLVFTAYATYVVEVYGPLVGASATATVAMLRSLLGGAFPLFTIQMYERFGIGPATSLLGGIVLLLTPAPWLLYKFGPEVRAKSRYIPST</sequence>
<evidence type="ECO:0000313" key="7">
    <source>
        <dbReference type="EMBL" id="KAF2101507.1"/>
    </source>
</evidence>
<comment type="caution">
    <text evidence="7">The sequence shown here is derived from an EMBL/GenBank/DDBJ whole genome shotgun (WGS) entry which is preliminary data.</text>
</comment>
<evidence type="ECO:0000313" key="8">
    <source>
        <dbReference type="Proteomes" id="UP000799772"/>
    </source>
</evidence>
<feature type="transmembrane region" description="Helical" evidence="5">
    <location>
        <begin position="72"/>
        <end position="95"/>
    </location>
</feature>
<feature type="transmembrane region" description="Helical" evidence="5">
    <location>
        <begin position="432"/>
        <end position="451"/>
    </location>
</feature>
<comment type="subcellular location">
    <subcellularLocation>
        <location evidence="1">Membrane</location>
        <topology evidence="1">Multi-pass membrane protein</topology>
    </subcellularLocation>
</comment>
<evidence type="ECO:0000256" key="5">
    <source>
        <dbReference type="SAM" id="Phobius"/>
    </source>
</evidence>
<keyword evidence="8" id="KW-1185">Reference proteome</keyword>
<reference evidence="7" key="1">
    <citation type="journal article" date="2020" name="Stud. Mycol.">
        <title>101 Dothideomycetes genomes: a test case for predicting lifestyles and emergence of pathogens.</title>
        <authorList>
            <person name="Haridas S."/>
            <person name="Albert R."/>
            <person name="Binder M."/>
            <person name="Bloem J."/>
            <person name="Labutti K."/>
            <person name="Salamov A."/>
            <person name="Andreopoulos B."/>
            <person name="Baker S."/>
            <person name="Barry K."/>
            <person name="Bills G."/>
            <person name="Bluhm B."/>
            <person name="Cannon C."/>
            <person name="Castanera R."/>
            <person name="Culley D."/>
            <person name="Daum C."/>
            <person name="Ezra D."/>
            <person name="Gonzalez J."/>
            <person name="Henrissat B."/>
            <person name="Kuo A."/>
            <person name="Liang C."/>
            <person name="Lipzen A."/>
            <person name="Lutzoni F."/>
            <person name="Magnuson J."/>
            <person name="Mondo S."/>
            <person name="Nolan M."/>
            <person name="Ohm R."/>
            <person name="Pangilinan J."/>
            <person name="Park H.-J."/>
            <person name="Ramirez L."/>
            <person name="Alfaro M."/>
            <person name="Sun H."/>
            <person name="Tritt A."/>
            <person name="Yoshinaga Y."/>
            <person name="Zwiers L.-H."/>
            <person name="Turgeon B."/>
            <person name="Goodwin S."/>
            <person name="Spatafora J."/>
            <person name="Crous P."/>
            <person name="Grigoriev I."/>
        </authorList>
    </citation>
    <scope>NUCLEOTIDE SEQUENCE</scope>
    <source>
        <strain evidence="7">CBS 133067</strain>
    </source>
</reference>
<name>A0A9P4IN69_9PEZI</name>
<dbReference type="EMBL" id="ML978123">
    <property type="protein sequence ID" value="KAF2101507.1"/>
    <property type="molecule type" value="Genomic_DNA"/>
</dbReference>
<keyword evidence="2 5" id="KW-0812">Transmembrane</keyword>
<accession>A0A9P4IN69</accession>
<evidence type="ECO:0000256" key="2">
    <source>
        <dbReference type="ARBA" id="ARBA00022692"/>
    </source>
</evidence>
<organism evidence="7 8">
    <name type="scientific">Rhizodiscina lignyota</name>
    <dbReference type="NCBI Taxonomy" id="1504668"/>
    <lineage>
        <taxon>Eukaryota</taxon>
        <taxon>Fungi</taxon>
        <taxon>Dikarya</taxon>
        <taxon>Ascomycota</taxon>
        <taxon>Pezizomycotina</taxon>
        <taxon>Dothideomycetes</taxon>
        <taxon>Pleosporomycetidae</taxon>
        <taxon>Aulographales</taxon>
        <taxon>Rhizodiscinaceae</taxon>
        <taxon>Rhizodiscina</taxon>
    </lineage>
</organism>
<dbReference type="CDD" id="cd17323">
    <property type="entry name" value="MFS_Tpo1_MDR_like"/>
    <property type="match status" value="1"/>
</dbReference>
<feature type="transmembrane region" description="Helical" evidence="5">
    <location>
        <begin position="195"/>
        <end position="214"/>
    </location>
</feature>
<feature type="domain" description="Major facilitator superfamily (MFS) profile" evidence="6">
    <location>
        <begin position="41"/>
        <end position="455"/>
    </location>
</feature>
<dbReference type="AlphaFoldDB" id="A0A9P4IN69"/>
<dbReference type="GO" id="GO:0015606">
    <property type="term" value="F:spermidine transmembrane transporter activity"/>
    <property type="evidence" value="ECO:0007669"/>
    <property type="project" value="TreeGrafter"/>
</dbReference>
<dbReference type="Pfam" id="PF07690">
    <property type="entry name" value="MFS_1"/>
    <property type="match status" value="1"/>
</dbReference>
<feature type="transmembrane region" description="Helical" evidence="5">
    <location>
        <begin position="335"/>
        <end position="356"/>
    </location>
</feature>
<dbReference type="Gene3D" id="1.20.1250.20">
    <property type="entry name" value="MFS general substrate transporter like domains"/>
    <property type="match status" value="1"/>
</dbReference>
<evidence type="ECO:0000259" key="6">
    <source>
        <dbReference type="PROSITE" id="PS50850"/>
    </source>
</evidence>
<evidence type="ECO:0000256" key="3">
    <source>
        <dbReference type="ARBA" id="ARBA00022989"/>
    </source>
</evidence>
<dbReference type="PANTHER" id="PTHR23502:SF38">
    <property type="entry name" value="POLYAMINE TRANSPORTER 4"/>
    <property type="match status" value="1"/>
</dbReference>
<feature type="transmembrane region" description="Helical" evidence="5">
    <location>
        <begin position="392"/>
        <end position="412"/>
    </location>
</feature>
<feature type="transmembrane region" description="Helical" evidence="5">
    <location>
        <begin position="39"/>
        <end position="60"/>
    </location>
</feature>
<gene>
    <name evidence="7" type="ORF">NA57DRAFT_64292</name>
</gene>
<feature type="transmembrane region" description="Helical" evidence="5">
    <location>
        <begin position="292"/>
        <end position="314"/>
    </location>
</feature>
<dbReference type="PROSITE" id="PS50850">
    <property type="entry name" value="MFS"/>
    <property type="match status" value="1"/>
</dbReference>
<evidence type="ECO:0000256" key="4">
    <source>
        <dbReference type="ARBA" id="ARBA00023136"/>
    </source>
</evidence>
<dbReference type="PANTHER" id="PTHR23502">
    <property type="entry name" value="MAJOR FACILITATOR SUPERFAMILY"/>
    <property type="match status" value="1"/>
</dbReference>
<dbReference type="GO" id="GO:0005886">
    <property type="term" value="C:plasma membrane"/>
    <property type="evidence" value="ECO:0007669"/>
    <property type="project" value="TreeGrafter"/>
</dbReference>
<feature type="transmembrane region" description="Helical" evidence="5">
    <location>
        <begin position="257"/>
        <end position="280"/>
    </location>
</feature>
<protein>
    <submittedName>
        <fullName evidence="7">MFS multidrug transporter-like protein</fullName>
    </submittedName>
</protein>